<gene>
    <name evidence="2" type="ORF">GOQ27_05090</name>
</gene>
<dbReference type="Pfam" id="PF13302">
    <property type="entry name" value="Acetyltransf_3"/>
    <property type="match status" value="1"/>
</dbReference>
<dbReference type="InterPro" id="IPR016181">
    <property type="entry name" value="Acyl_CoA_acyltransferase"/>
</dbReference>
<evidence type="ECO:0000313" key="2">
    <source>
        <dbReference type="EMBL" id="MBS4537825.1"/>
    </source>
</evidence>
<dbReference type="PROSITE" id="PS51186">
    <property type="entry name" value="GNAT"/>
    <property type="match status" value="1"/>
</dbReference>
<dbReference type="GO" id="GO:0016747">
    <property type="term" value="F:acyltransferase activity, transferring groups other than amino-acyl groups"/>
    <property type="evidence" value="ECO:0007669"/>
    <property type="project" value="InterPro"/>
</dbReference>
<dbReference type="InterPro" id="IPR000182">
    <property type="entry name" value="GNAT_dom"/>
</dbReference>
<sequence length="153" mass="18043">MNVELKLVNKRHCELLYEWANDELVREHAFNTEQIDYGEHKKWFENKINSPNTYIYIAYIEEIAIGQIRIDIEDDIGFIDYSIDKEYRGKGYGTTILKKIVEKFVTKDKVVKMLVGKVKIKNTASQKAFKNSGYTRNTKNDTIEYYINLTKDN</sequence>
<accession>A0A942UTR7</accession>
<evidence type="ECO:0000313" key="3">
    <source>
        <dbReference type="Proteomes" id="UP000724672"/>
    </source>
</evidence>
<dbReference type="SUPFAM" id="SSF55729">
    <property type="entry name" value="Acyl-CoA N-acyltransferases (Nat)"/>
    <property type="match status" value="1"/>
</dbReference>
<protein>
    <submittedName>
        <fullName evidence="2">GNAT family N-acetyltransferase</fullName>
    </submittedName>
</protein>
<reference evidence="2" key="1">
    <citation type="submission" date="2019-12" db="EMBL/GenBank/DDBJ databases">
        <title>Clostridiaceae gen. nov. sp. nov., isolated from sediment in Xinjiang, China.</title>
        <authorList>
            <person name="Zhang R."/>
        </authorList>
    </citation>
    <scope>NUCLEOTIDE SEQUENCE</scope>
    <source>
        <strain evidence="2">D2Q-11</strain>
    </source>
</reference>
<proteinExistence type="predicted"/>
<name>A0A942UTR7_9FIRM</name>
<dbReference type="EMBL" id="WSFT01000022">
    <property type="protein sequence ID" value="MBS4537825.1"/>
    <property type="molecule type" value="Genomic_DNA"/>
</dbReference>
<dbReference type="AlphaFoldDB" id="A0A942UTR7"/>
<evidence type="ECO:0000259" key="1">
    <source>
        <dbReference type="PROSITE" id="PS51186"/>
    </source>
</evidence>
<dbReference type="CDD" id="cd04301">
    <property type="entry name" value="NAT_SF"/>
    <property type="match status" value="1"/>
</dbReference>
<dbReference type="Proteomes" id="UP000724672">
    <property type="component" value="Unassembled WGS sequence"/>
</dbReference>
<keyword evidence="3" id="KW-1185">Reference proteome</keyword>
<comment type="caution">
    <text evidence="2">The sequence shown here is derived from an EMBL/GenBank/DDBJ whole genome shotgun (WGS) entry which is preliminary data.</text>
</comment>
<organism evidence="2 3">
    <name type="scientific">Anaeromonas frigoriresistens</name>
    <dbReference type="NCBI Taxonomy" id="2683708"/>
    <lineage>
        <taxon>Bacteria</taxon>
        <taxon>Bacillati</taxon>
        <taxon>Bacillota</taxon>
        <taxon>Tissierellia</taxon>
        <taxon>Tissierellales</taxon>
        <taxon>Thermohalobacteraceae</taxon>
        <taxon>Anaeromonas</taxon>
    </lineage>
</organism>
<feature type="domain" description="N-acetyltransferase" evidence="1">
    <location>
        <begin position="3"/>
        <end position="152"/>
    </location>
</feature>
<dbReference type="RefSeq" id="WP_203365756.1">
    <property type="nucleotide sequence ID" value="NZ_WSFT01000022.1"/>
</dbReference>
<dbReference type="Gene3D" id="3.40.630.30">
    <property type="match status" value="1"/>
</dbReference>